<sequence>MPYRVKRLYLQAYRRWLEADAAWHATLREAGILVPAARERMAWTIGHGGSPVRRAYEARARAIEGLYRARGIYLATARAARRRRRVVLLQLPYPR</sequence>
<proteinExistence type="predicted"/>
<dbReference type="AlphaFoldDB" id="A0A1I2EFR5"/>
<accession>A0A1I2EFR5</accession>
<keyword evidence="2" id="KW-1185">Reference proteome</keyword>
<dbReference type="OrthoDB" id="7875164at2"/>
<organism evidence="1 2">
    <name type="scientific">Roseivivax sediminis</name>
    <dbReference type="NCBI Taxonomy" id="936889"/>
    <lineage>
        <taxon>Bacteria</taxon>
        <taxon>Pseudomonadati</taxon>
        <taxon>Pseudomonadota</taxon>
        <taxon>Alphaproteobacteria</taxon>
        <taxon>Rhodobacterales</taxon>
        <taxon>Roseobacteraceae</taxon>
        <taxon>Roseivivax</taxon>
    </lineage>
</organism>
<name>A0A1I2EFR5_9RHOB</name>
<dbReference type="RefSeq" id="WP_149758881.1">
    <property type="nucleotide sequence ID" value="NZ_FOMS01000022.1"/>
</dbReference>
<dbReference type="EMBL" id="FOMS01000022">
    <property type="protein sequence ID" value="SFE91090.1"/>
    <property type="molecule type" value="Genomic_DNA"/>
</dbReference>
<dbReference type="Proteomes" id="UP000325289">
    <property type="component" value="Unassembled WGS sequence"/>
</dbReference>
<reference evidence="1 2" key="1">
    <citation type="submission" date="2016-10" db="EMBL/GenBank/DDBJ databases">
        <authorList>
            <person name="Varghese N."/>
            <person name="Submissions S."/>
        </authorList>
    </citation>
    <scope>NUCLEOTIDE SEQUENCE [LARGE SCALE GENOMIC DNA]</scope>
    <source>
        <strain evidence="2">YIM D21,KCTC 23444,ACCC 10710</strain>
    </source>
</reference>
<evidence type="ECO:0000313" key="1">
    <source>
        <dbReference type="EMBL" id="SFE91090.1"/>
    </source>
</evidence>
<protein>
    <submittedName>
        <fullName evidence="1">Uncharacterized protein</fullName>
    </submittedName>
</protein>
<evidence type="ECO:0000313" key="2">
    <source>
        <dbReference type="Proteomes" id="UP000325289"/>
    </source>
</evidence>
<gene>
    <name evidence="1" type="ORF">SAMN04515678_12227</name>
</gene>